<sequence>MRAIKYDPNGNLSYIDWRMELLIAAVAVGLLEHVQGIKGTDSRFNEPLADSVKGVQIAIEFEKLFGFTDEDAADPTRFLQDLDKVAYTIKNALTSAGITTVDEVVDALKTMTLVRCLNGYSTLKDNLVMDPGLIRMKVNDIVSKMIIAKALHPKAPEAYGFSVVASTTGSRSAGRHGSVPTTKHSNPSICTNCWTTGHRWNECKASVKPFPGFRNYPENPDIGKTNVRVCMKCFETTPDHKPMDCRVQIGAVRFPGFIEMKSGGGKVVHKVNMVNINDRKVDYELALDSAATNHMVQDLSLLRDTRPYSASVQAAAGGAGEVKLIGILDVFAQGQRLVIEDVMYVPKLDKNLLSEGQLYRQGIRVRQTGNGDKLLTGNGLEMLVPLGGDNFYSIKLEVPIEKSMQVFAARVTKQDAYLKHCQLGHCSMERLRATFPGIAFEDNIECYQCTLANSLRTQGFAGEKYILLGKDKGYGDGFGDSRRGWKLYDLENRTIFWSSDVHFFESFNIESPIPGINDLVEVISRGELPPDPQVVSSFTRRVKYEKAETVNSRPIEEEDVIYERIVKQTTVVDEHPPDMELESDDEGDNIRNCHTPETEATTSNTISIPKSVVPNVPQDKLPSRAVKSNREAFMRKVKDQSDLRRKTVPDQHETAKQAFVATIVPTSFKQYELGEIVQNKARLVVHGNRQGDMSLQETYAPTIATETIRITLSLGAAHDREIKTIDFKSAFLNAELEEEVYTYQPKGYEDGTNNVLRINKAMFGLRQSPKHWNDHVVEYFTTLGFSQSPANPCLLVKGKGEDMIWIGLHVDDGLLVAWKGDLLVGLENQIETEYKIKRNGDIKLYLGMSVQRDRQKRILALSQPSYIDEIIAKFQVQQANPSKLPMDSSPKFLDDEPMDKKKFMELIGLLLYLARMTRPDIMAPVNILAQNTQNPYMSHYNAGLRIVKYLMGTRKSALVLGGASNSNDVLEAWVDSNWNGPAGKSRTGYVIKVAQGTPVFASKLQTVVAQSTSEAEYVALAAVTKDILWVLAILDSLQVEYHLPVKVHEDNEGCKLIAENQLLTPRSRHIDVRFHFLRYHVKHKNIQLLYTSTKNMVADFLTKPVDIENVEL</sequence>
<keyword evidence="1" id="KW-0064">Aspartyl protease</keyword>
<dbReference type="GO" id="GO:0003887">
    <property type="term" value="F:DNA-directed DNA polymerase activity"/>
    <property type="evidence" value="ECO:0007669"/>
    <property type="project" value="UniProtKB-KW"/>
</dbReference>
<dbReference type="InterPro" id="IPR013103">
    <property type="entry name" value="RVT_2"/>
</dbReference>
<keyword evidence="4" id="KW-0808">Transferase</keyword>
<evidence type="ECO:0000313" key="4">
    <source>
        <dbReference type="EMBL" id="TPX49151.1"/>
    </source>
</evidence>
<name>A0A507DCM6_9FUNG</name>
<proteinExistence type="predicted"/>
<dbReference type="Pfam" id="PF07727">
    <property type="entry name" value="RVT_2"/>
    <property type="match status" value="1"/>
</dbReference>
<evidence type="ECO:0000259" key="2">
    <source>
        <dbReference type="Pfam" id="PF07727"/>
    </source>
</evidence>
<dbReference type="EMBL" id="QEAM01000039">
    <property type="protein sequence ID" value="TPX49151.1"/>
    <property type="molecule type" value="Genomic_DNA"/>
</dbReference>
<dbReference type="PANTHER" id="PTHR11439">
    <property type="entry name" value="GAG-POL-RELATED RETROTRANSPOSON"/>
    <property type="match status" value="1"/>
</dbReference>
<evidence type="ECO:0000259" key="3">
    <source>
        <dbReference type="Pfam" id="PF22936"/>
    </source>
</evidence>
<dbReference type="VEuPathDB" id="FungiDB:SeMB42_g07631"/>
<dbReference type="GO" id="GO:0004190">
    <property type="term" value="F:aspartic-type endopeptidase activity"/>
    <property type="evidence" value="ECO:0007669"/>
    <property type="project" value="UniProtKB-KW"/>
</dbReference>
<dbReference type="AlphaFoldDB" id="A0A507DCM6"/>
<dbReference type="PANTHER" id="PTHR11439:SF467">
    <property type="entry name" value="INTEGRASE CATALYTIC DOMAIN-CONTAINING PROTEIN"/>
    <property type="match status" value="1"/>
</dbReference>
<evidence type="ECO:0000313" key="5">
    <source>
        <dbReference type="Proteomes" id="UP000320475"/>
    </source>
</evidence>
<dbReference type="InterPro" id="IPR043502">
    <property type="entry name" value="DNA/RNA_pol_sf"/>
</dbReference>
<keyword evidence="1" id="KW-0378">Hydrolase</keyword>
<keyword evidence="1" id="KW-0645">Protease</keyword>
<dbReference type="OrthoDB" id="5101206at2759"/>
<dbReference type="Pfam" id="PF22936">
    <property type="entry name" value="Pol_BBD"/>
    <property type="match status" value="1"/>
</dbReference>
<accession>A0A507DCM6</accession>
<keyword evidence="4" id="KW-0239">DNA-directed DNA polymerase</keyword>
<feature type="domain" description="Reverse transcriptase Ty1/copia-type" evidence="2">
    <location>
        <begin position="672"/>
        <end position="886"/>
    </location>
</feature>
<keyword evidence="4" id="KW-0548">Nucleotidyltransferase</keyword>
<protein>
    <submittedName>
        <fullName evidence="4">DNA-directed DNA polymerase</fullName>
    </submittedName>
</protein>
<dbReference type="Proteomes" id="UP000320475">
    <property type="component" value="Unassembled WGS sequence"/>
</dbReference>
<gene>
    <name evidence="4" type="ORF">SeLEV6574_g01654</name>
</gene>
<feature type="domain" description="Retrovirus-related Pol polyprotein from transposon TNT 1-94-like beta-barrel" evidence="3">
    <location>
        <begin position="287"/>
        <end position="362"/>
    </location>
</feature>
<dbReference type="CDD" id="cd09272">
    <property type="entry name" value="RNase_HI_RT_Ty1"/>
    <property type="match status" value="1"/>
</dbReference>
<reference evidence="4 5" key="1">
    <citation type="journal article" date="2019" name="Sci. Rep.">
        <title>Comparative genomics of chytrid fungi reveal insights into the obligate biotrophic and pathogenic lifestyle of Synchytrium endobioticum.</title>
        <authorList>
            <person name="van de Vossenberg B.T.L.H."/>
            <person name="Warris S."/>
            <person name="Nguyen H.D.T."/>
            <person name="van Gent-Pelzer M.P.E."/>
            <person name="Joly D.L."/>
            <person name="van de Geest H.C."/>
            <person name="Bonants P.J.M."/>
            <person name="Smith D.S."/>
            <person name="Levesque C.A."/>
            <person name="van der Lee T.A.J."/>
        </authorList>
    </citation>
    <scope>NUCLEOTIDE SEQUENCE [LARGE SCALE GENOMIC DNA]</scope>
    <source>
        <strain evidence="4 5">LEV6574</strain>
    </source>
</reference>
<dbReference type="SUPFAM" id="SSF56672">
    <property type="entry name" value="DNA/RNA polymerases"/>
    <property type="match status" value="1"/>
</dbReference>
<dbReference type="VEuPathDB" id="FungiDB:SeMB42_g01254"/>
<comment type="caution">
    <text evidence="4">The sequence shown here is derived from an EMBL/GenBank/DDBJ whole genome shotgun (WGS) entry which is preliminary data.</text>
</comment>
<organism evidence="4 5">
    <name type="scientific">Synchytrium endobioticum</name>
    <dbReference type="NCBI Taxonomy" id="286115"/>
    <lineage>
        <taxon>Eukaryota</taxon>
        <taxon>Fungi</taxon>
        <taxon>Fungi incertae sedis</taxon>
        <taxon>Chytridiomycota</taxon>
        <taxon>Chytridiomycota incertae sedis</taxon>
        <taxon>Chytridiomycetes</taxon>
        <taxon>Synchytriales</taxon>
        <taxon>Synchytriaceae</taxon>
        <taxon>Synchytrium</taxon>
    </lineage>
</organism>
<dbReference type="InterPro" id="IPR054722">
    <property type="entry name" value="PolX-like_BBD"/>
</dbReference>
<evidence type="ECO:0000256" key="1">
    <source>
        <dbReference type="ARBA" id="ARBA00022750"/>
    </source>
</evidence>